<reference evidence="3" key="1">
    <citation type="submission" date="2017-05" db="EMBL/GenBank/DDBJ databases">
        <title>Complete and WGS of Bordetella genogroups.</title>
        <authorList>
            <person name="Spilker T."/>
            <person name="Lipuma J."/>
        </authorList>
    </citation>
    <scope>NUCLEOTIDE SEQUENCE [LARGE SCALE GENOMIC DNA]</scope>
    <source>
        <strain evidence="3">AU16122</strain>
    </source>
</reference>
<dbReference type="InterPro" id="IPR049831">
    <property type="entry name" value="UGSC_seleno"/>
</dbReference>
<name>A0A261RYW8_9BORD</name>
<dbReference type="Pfam" id="PF24696">
    <property type="entry name" value="UGSC"/>
    <property type="match status" value="1"/>
</dbReference>
<organism evidence="2 3">
    <name type="scientific">Bordetella genomosp. 10</name>
    <dbReference type="NCBI Taxonomy" id="1416804"/>
    <lineage>
        <taxon>Bacteria</taxon>
        <taxon>Pseudomonadati</taxon>
        <taxon>Pseudomonadota</taxon>
        <taxon>Betaproteobacteria</taxon>
        <taxon>Burkholderiales</taxon>
        <taxon>Alcaligenaceae</taxon>
        <taxon>Bordetella</taxon>
    </lineage>
</organism>
<dbReference type="InterPro" id="IPR057767">
    <property type="entry name" value="UGSC-like_dom"/>
</dbReference>
<accession>A0A261RYW8</accession>
<keyword evidence="3" id="KW-1185">Reference proteome</keyword>
<feature type="domain" description="UGSC-like" evidence="1">
    <location>
        <begin position="18"/>
        <end position="186"/>
    </location>
</feature>
<dbReference type="EMBL" id="NEVM01000005">
    <property type="protein sequence ID" value="OZI30071.1"/>
    <property type="molecule type" value="Genomic_DNA"/>
</dbReference>
<sequence>MLMNTTTNTDTNTNEVAVFDPRGNLRFENVPTSARRKDLRKLRLGILDNSKWNANKLLRGAAAALGEDIEFEAVNYYVKHSFSKDAAPELIEKIAAENDVVLTAIGDCGSCCSACVRDSIALEKLGIPSAVIITTEFVRETELTRQAVGMKSLEPVVITHPVSSITAEEVAQRVAQIKEQAQQVWLGTKAPLEIKVDLQ</sequence>
<dbReference type="NCBIfam" id="NF041046">
    <property type="entry name" value="UGSC_fam"/>
    <property type="match status" value="1"/>
</dbReference>
<comment type="caution">
    <text evidence="2">The sequence shown here is derived from an EMBL/GenBank/DDBJ whole genome shotgun (WGS) entry which is preliminary data.</text>
</comment>
<evidence type="ECO:0000259" key="1">
    <source>
        <dbReference type="Pfam" id="PF24696"/>
    </source>
</evidence>
<proteinExistence type="predicted"/>
<protein>
    <recommendedName>
        <fullName evidence="1">UGSC-like domain-containing protein</fullName>
    </recommendedName>
</protein>
<gene>
    <name evidence="2" type="ORF">CAL29_18550</name>
</gene>
<dbReference type="Proteomes" id="UP000216020">
    <property type="component" value="Unassembled WGS sequence"/>
</dbReference>
<evidence type="ECO:0000313" key="2">
    <source>
        <dbReference type="EMBL" id="OZI30071.1"/>
    </source>
</evidence>
<evidence type="ECO:0000313" key="3">
    <source>
        <dbReference type="Proteomes" id="UP000216020"/>
    </source>
</evidence>
<dbReference type="AlphaFoldDB" id="A0A261RYW8"/>